<sequence>MKNRNADDWLGYRSYLNLKALTGNIDYLWVDHFGIDAGDKTHTVYVQLKSGIEQEGMQFKSASIDMIESPLLSVMRKKSFEIMMFTLVFVIFAVNTISVTGYWLDRKRLEIGVKKCCGANSYQIAFGVIKEIMVIALFSFGCGMVLYAIISYALYRRIDLYFFSMLMTMGIVVASSILTSAYPIIKAAKIEPVHMMR</sequence>
<evidence type="ECO:0000256" key="3">
    <source>
        <dbReference type="ARBA" id="ARBA00022692"/>
    </source>
</evidence>
<dbReference type="GO" id="GO:0005886">
    <property type="term" value="C:plasma membrane"/>
    <property type="evidence" value="ECO:0007669"/>
    <property type="project" value="UniProtKB-SubCell"/>
</dbReference>
<proteinExistence type="predicted"/>
<gene>
    <name evidence="8" type="ORF">SSCH_2470002</name>
</gene>
<keyword evidence="5 6" id="KW-0472">Membrane</keyword>
<evidence type="ECO:0000256" key="1">
    <source>
        <dbReference type="ARBA" id="ARBA00004651"/>
    </source>
</evidence>
<feature type="transmembrane region" description="Helical" evidence="6">
    <location>
        <begin position="161"/>
        <end position="185"/>
    </location>
</feature>
<dbReference type="Pfam" id="PF02687">
    <property type="entry name" value="FtsX"/>
    <property type="match status" value="1"/>
</dbReference>
<protein>
    <recommendedName>
        <fullName evidence="7">ABC3 transporter permease C-terminal domain-containing protein</fullName>
    </recommendedName>
</protein>
<evidence type="ECO:0000256" key="2">
    <source>
        <dbReference type="ARBA" id="ARBA00022475"/>
    </source>
</evidence>
<evidence type="ECO:0000256" key="4">
    <source>
        <dbReference type="ARBA" id="ARBA00022989"/>
    </source>
</evidence>
<evidence type="ECO:0000313" key="9">
    <source>
        <dbReference type="Proteomes" id="UP000046155"/>
    </source>
</evidence>
<feature type="domain" description="ABC3 transporter permease C-terminal" evidence="7">
    <location>
        <begin position="82"/>
        <end position="192"/>
    </location>
</feature>
<dbReference type="InterPro" id="IPR003838">
    <property type="entry name" value="ABC3_permease_C"/>
</dbReference>
<feature type="transmembrane region" description="Helical" evidence="6">
    <location>
        <begin position="82"/>
        <end position="104"/>
    </location>
</feature>
<keyword evidence="4 6" id="KW-1133">Transmembrane helix</keyword>
<accession>A0A0B7MF89</accession>
<dbReference type="OrthoDB" id="1929615at2"/>
<comment type="subcellular location">
    <subcellularLocation>
        <location evidence="1">Cell membrane</location>
        <topology evidence="1">Multi-pass membrane protein</topology>
    </subcellularLocation>
</comment>
<keyword evidence="3 6" id="KW-0812">Transmembrane</keyword>
<dbReference type="EMBL" id="CDRZ01000165">
    <property type="protein sequence ID" value="CEO88720.1"/>
    <property type="molecule type" value="Genomic_DNA"/>
</dbReference>
<reference evidence="9" key="1">
    <citation type="submission" date="2015-01" db="EMBL/GenBank/DDBJ databases">
        <authorList>
            <person name="Manzoor Shahid"/>
            <person name="Zubair Saima"/>
        </authorList>
    </citation>
    <scope>NUCLEOTIDE SEQUENCE [LARGE SCALE GENOMIC DNA]</scope>
    <source>
        <strain evidence="9">Sp3</strain>
    </source>
</reference>
<evidence type="ECO:0000256" key="6">
    <source>
        <dbReference type="SAM" id="Phobius"/>
    </source>
</evidence>
<name>A0A0B7MF89_9FIRM</name>
<keyword evidence="9" id="KW-1185">Reference proteome</keyword>
<evidence type="ECO:0000256" key="5">
    <source>
        <dbReference type="ARBA" id="ARBA00023136"/>
    </source>
</evidence>
<keyword evidence="2" id="KW-1003">Cell membrane</keyword>
<dbReference type="Proteomes" id="UP000046155">
    <property type="component" value="Unassembled WGS sequence"/>
</dbReference>
<evidence type="ECO:0000259" key="7">
    <source>
        <dbReference type="Pfam" id="PF02687"/>
    </source>
</evidence>
<feature type="transmembrane region" description="Helical" evidence="6">
    <location>
        <begin position="132"/>
        <end position="155"/>
    </location>
</feature>
<dbReference type="AlphaFoldDB" id="A0A0B7MF89"/>
<organism evidence="8 9">
    <name type="scientific">Syntrophaceticus schinkii</name>
    <dbReference type="NCBI Taxonomy" id="499207"/>
    <lineage>
        <taxon>Bacteria</taxon>
        <taxon>Bacillati</taxon>
        <taxon>Bacillota</taxon>
        <taxon>Clostridia</taxon>
        <taxon>Thermoanaerobacterales</taxon>
        <taxon>Thermoanaerobacterales Family III. Incertae Sedis</taxon>
        <taxon>Syntrophaceticus</taxon>
    </lineage>
</organism>
<evidence type="ECO:0000313" key="8">
    <source>
        <dbReference type="EMBL" id="CEO88720.1"/>
    </source>
</evidence>